<sequence length="65" mass="7401">MSDKLVRIELSTDEAACLNNALRREVQAAERQRGQPAWIAVDEYIRRLEACIQAVTKAFEKATRP</sequence>
<evidence type="ECO:0000313" key="1">
    <source>
        <dbReference type="EMBL" id="RRH98073.1"/>
    </source>
</evidence>
<organism evidence="1 2">
    <name type="scientific">Mesorhizobium tamadayense</name>
    <dbReference type="NCBI Taxonomy" id="425306"/>
    <lineage>
        <taxon>Bacteria</taxon>
        <taxon>Pseudomonadati</taxon>
        <taxon>Pseudomonadota</taxon>
        <taxon>Alphaproteobacteria</taxon>
        <taxon>Hyphomicrobiales</taxon>
        <taxon>Phyllobacteriaceae</taxon>
        <taxon>Mesorhizobium</taxon>
    </lineage>
</organism>
<dbReference type="RefSeq" id="WP_125001708.1">
    <property type="nucleotide sequence ID" value="NZ_RQXT01000025.1"/>
</dbReference>
<keyword evidence="2" id="KW-1185">Reference proteome</keyword>
<accession>A0A3P3FHH2</accession>
<comment type="caution">
    <text evidence="1">The sequence shown here is derived from an EMBL/GenBank/DDBJ whole genome shotgun (WGS) entry which is preliminary data.</text>
</comment>
<dbReference type="Proteomes" id="UP000273786">
    <property type="component" value="Unassembled WGS sequence"/>
</dbReference>
<dbReference type="EMBL" id="RQXT01000025">
    <property type="protein sequence ID" value="RRH98073.1"/>
    <property type="molecule type" value="Genomic_DNA"/>
</dbReference>
<evidence type="ECO:0000313" key="2">
    <source>
        <dbReference type="Proteomes" id="UP000273786"/>
    </source>
</evidence>
<name>A0A3P3FHH2_9HYPH</name>
<gene>
    <name evidence="1" type="ORF">EH240_19955</name>
</gene>
<reference evidence="1 2" key="1">
    <citation type="submission" date="2018-11" db="EMBL/GenBank/DDBJ databases">
        <title>the genome of Mesorhizobium tamadayense DSM 28320.</title>
        <authorList>
            <person name="Gao J."/>
        </authorList>
    </citation>
    <scope>NUCLEOTIDE SEQUENCE [LARGE SCALE GENOMIC DNA]</scope>
    <source>
        <strain evidence="1 2">DSM 28320</strain>
    </source>
</reference>
<dbReference type="AlphaFoldDB" id="A0A3P3FHH2"/>
<protein>
    <submittedName>
        <fullName evidence="1">Uncharacterized protein</fullName>
    </submittedName>
</protein>
<proteinExistence type="predicted"/>